<dbReference type="Pfam" id="PF02405">
    <property type="entry name" value="MlaE"/>
    <property type="match status" value="1"/>
</dbReference>
<protein>
    <recommendedName>
        <fullName evidence="3">ABC transporter permease</fullName>
    </recommendedName>
</protein>
<keyword evidence="1" id="KW-0472">Membrane</keyword>
<keyword evidence="1" id="KW-0812">Transmembrane</keyword>
<proteinExistence type="predicted"/>
<organism evidence="2">
    <name type="scientific">marine sediment metagenome</name>
    <dbReference type="NCBI Taxonomy" id="412755"/>
    <lineage>
        <taxon>unclassified sequences</taxon>
        <taxon>metagenomes</taxon>
        <taxon>ecological metagenomes</taxon>
    </lineage>
</organism>
<gene>
    <name evidence="2" type="ORF">S03H2_69198</name>
</gene>
<dbReference type="GO" id="GO:0043190">
    <property type="term" value="C:ATP-binding cassette (ABC) transporter complex"/>
    <property type="evidence" value="ECO:0007669"/>
    <property type="project" value="InterPro"/>
</dbReference>
<sequence length="52" mass="5345">MVFGTGLSVLGCYYGFNASGGAEGVGRAAIKAYVASSVFILLSDFIVAYIAF</sequence>
<evidence type="ECO:0008006" key="3">
    <source>
        <dbReference type="Google" id="ProtNLM"/>
    </source>
</evidence>
<evidence type="ECO:0000313" key="2">
    <source>
        <dbReference type="EMBL" id="GAH95443.1"/>
    </source>
</evidence>
<dbReference type="EMBL" id="BARU01045662">
    <property type="protein sequence ID" value="GAH95443.1"/>
    <property type="molecule type" value="Genomic_DNA"/>
</dbReference>
<accession>X1LMT5</accession>
<dbReference type="InterPro" id="IPR030802">
    <property type="entry name" value="Permease_MalE"/>
</dbReference>
<feature type="transmembrane region" description="Helical" evidence="1">
    <location>
        <begin position="32"/>
        <end position="51"/>
    </location>
</feature>
<reference evidence="2" key="1">
    <citation type="journal article" date="2014" name="Front. Microbiol.">
        <title>High frequency of phylogenetically diverse reductive dehalogenase-homologous genes in deep subseafloor sedimentary metagenomes.</title>
        <authorList>
            <person name="Kawai M."/>
            <person name="Futagami T."/>
            <person name="Toyoda A."/>
            <person name="Takaki Y."/>
            <person name="Nishi S."/>
            <person name="Hori S."/>
            <person name="Arai W."/>
            <person name="Tsubouchi T."/>
            <person name="Morono Y."/>
            <person name="Uchiyama I."/>
            <person name="Ito T."/>
            <person name="Fujiyama A."/>
            <person name="Inagaki F."/>
            <person name="Takami H."/>
        </authorList>
    </citation>
    <scope>NUCLEOTIDE SEQUENCE</scope>
    <source>
        <strain evidence="2">Expedition CK06-06</strain>
    </source>
</reference>
<dbReference type="AlphaFoldDB" id="X1LMT5"/>
<name>X1LMT5_9ZZZZ</name>
<evidence type="ECO:0000256" key="1">
    <source>
        <dbReference type="SAM" id="Phobius"/>
    </source>
</evidence>
<keyword evidence="1" id="KW-1133">Transmembrane helix</keyword>
<comment type="caution">
    <text evidence="2">The sequence shown here is derived from an EMBL/GenBank/DDBJ whole genome shotgun (WGS) entry which is preliminary data.</text>
</comment>